<keyword evidence="5" id="KW-0406">Ion transport</keyword>
<keyword evidence="4 10" id="KW-1133">Transmembrane helix</keyword>
<keyword evidence="2" id="KW-0813">Transport</keyword>
<evidence type="ECO:0000256" key="7">
    <source>
        <dbReference type="ARBA" id="ARBA00023303"/>
    </source>
</evidence>
<organism evidence="13 14">
    <name type="scientific">Tetrahymena thermophila (strain SB210)</name>
    <dbReference type="NCBI Taxonomy" id="312017"/>
    <lineage>
        <taxon>Eukaryota</taxon>
        <taxon>Sar</taxon>
        <taxon>Alveolata</taxon>
        <taxon>Ciliophora</taxon>
        <taxon>Intramacronucleata</taxon>
        <taxon>Oligohymenophorea</taxon>
        <taxon>Hymenostomatida</taxon>
        <taxon>Tetrahymenina</taxon>
        <taxon>Tetrahymenidae</taxon>
        <taxon>Tetrahymena</taxon>
    </lineage>
</organism>
<evidence type="ECO:0000313" key="14">
    <source>
        <dbReference type="Proteomes" id="UP000009168"/>
    </source>
</evidence>
<dbReference type="PANTHER" id="PTHR45689">
    <property type="entry name" value="I[[H]] CHANNEL, ISOFORM E"/>
    <property type="match status" value="1"/>
</dbReference>
<name>I7MD75_TETTS</name>
<evidence type="ECO:0000256" key="9">
    <source>
        <dbReference type="SAM" id="MobiDB-lite"/>
    </source>
</evidence>
<keyword evidence="8" id="KW-0479">Metal-binding</keyword>
<dbReference type="Pfam" id="PF00027">
    <property type="entry name" value="cNMP_binding"/>
    <property type="match status" value="1"/>
</dbReference>
<dbReference type="InterPro" id="IPR036875">
    <property type="entry name" value="Znf_CCHC_sf"/>
</dbReference>
<feature type="transmembrane region" description="Helical" evidence="10">
    <location>
        <begin position="237"/>
        <end position="255"/>
    </location>
</feature>
<evidence type="ECO:0000259" key="11">
    <source>
        <dbReference type="PROSITE" id="PS50042"/>
    </source>
</evidence>
<dbReference type="PANTHER" id="PTHR45689:SF5">
    <property type="entry name" value="I[[H]] CHANNEL, ISOFORM E"/>
    <property type="match status" value="1"/>
</dbReference>
<dbReference type="PRINTS" id="PR01463">
    <property type="entry name" value="EAGCHANLFMLY"/>
</dbReference>
<feature type="transmembrane region" description="Helical" evidence="10">
    <location>
        <begin position="414"/>
        <end position="438"/>
    </location>
</feature>
<evidence type="ECO:0000256" key="10">
    <source>
        <dbReference type="SAM" id="Phobius"/>
    </source>
</evidence>
<dbReference type="InterPro" id="IPR003938">
    <property type="entry name" value="K_chnl_volt-dep_EAG/ELK/ERG"/>
</dbReference>
<dbReference type="OrthoDB" id="444079at2759"/>
<evidence type="ECO:0000256" key="5">
    <source>
        <dbReference type="ARBA" id="ARBA00023065"/>
    </source>
</evidence>
<evidence type="ECO:0000256" key="3">
    <source>
        <dbReference type="ARBA" id="ARBA00022692"/>
    </source>
</evidence>
<feature type="transmembrane region" description="Helical" evidence="10">
    <location>
        <begin position="490"/>
        <end position="507"/>
    </location>
</feature>
<dbReference type="SMART" id="SM00343">
    <property type="entry name" value="ZnF_C2HC"/>
    <property type="match status" value="1"/>
</dbReference>
<evidence type="ECO:0000256" key="1">
    <source>
        <dbReference type="ARBA" id="ARBA00004141"/>
    </source>
</evidence>
<dbReference type="InterPro" id="IPR051413">
    <property type="entry name" value="K/Na_HCN_channel"/>
</dbReference>
<feature type="compositionally biased region" description="Polar residues" evidence="9">
    <location>
        <begin position="987"/>
        <end position="1004"/>
    </location>
</feature>
<accession>I7MD75</accession>
<dbReference type="Gene3D" id="1.10.287.630">
    <property type="entry name" value="Helix hairpin bin"/>
    <property type="match status" value="1"/>
</dbReference>
<dbReference type="EMBL" id="GG662536">
    <property type="protein sequence ID" value="EAR85630.2"/>
    <property type="molecule type" value="Genomic_DNA"/>
</dbReference>
<feature type="region of interest" description="Disordered" evidence="9">
    <location>
        <begin position="964"/>
        <end position="1020"/>
    </location>
</feature>
<dbReference type="InterPro" id="IPR005821">
    <property type="entry name" value="Ion_trans_dom"/>
</dbReference>
<dbReference type="InParanoid" id="I7MD75"/>
<dbReference type="GO" id="GO:0098855">
    <property type="term" value="C:HCN channel complex"/>
    <property type="evidence" value="ECO:0007669"/>
    <property type="project" value="TreeGrafter"/>
</dbReference>
<evidence type="ECO:0000256" key="4">
    <source>
        <dbReference type="ARBA" id="ARBA00022989"/>
    </source>
</evidence>
<keyword evidence="8" id="KW-0862">Zinc</keyword>
<keyword evidence="6 10" id="KW-0472">Membrane</keyword>
<feature type="domain" description="Cyclic nucleotide-binding" evidence="11">
    <location>
        <begin position="635"/>
        <end position="718"/>
    </location>
</feature>
<dbReference type="SMART" id="SM00100">
    <property type="entry name" value="cNMP"/>
    <property type="match status" value="1"/>
</dbReference>
<dbReference type="Proteomes" id="UP000009168">
    <property type="component" value="Unassembled WGS sequence"/>
</dbReference>
<dbReference type="GO" id="GO:0035725">
    <property type="term" value="P:sodium ion transmembrane transport"/>
    <property type="evidence" value="ECO:0007669"/>
    <property type="project" value="TreeGrafter"/>
</dbReference>
<dbReference type="CDD" id="cd00038">
    <property type="entry name" value="CAP_ED"/>
    <property type="match status" value="1"/>
</dbReference>
<dbReference type="Gene3D" id="1.10.287.70">
    <property type="match status" value="1"/>
</dbReference>
<dbReference type="RefSeq" id="XP_001033293.2">
    <property type="nucleotide sequence ID" value="XM_001033293.2"/>
</dbReference>
<dbReference type="InterPro" id="IPR014710">
    <property type="entry name" value="RmlC-like_jellyroll"/>
</dbReference>
<reference evidence="14" key="1">
    <citation type="journal article" date="2006" name="PLoS Biol.">
        <title>Macronuclear genome sequence of the ciliate Tetrahymena thermophila, a model eukaryote.</title>
        <authorList>
            <person name="Eisen J.A."/>
            <person name="Coyne R.S."/>
            <person name="Wu M."/>
            <person name="Wu D."/>
            <person name="Thiagarajan M."/>
            <person name="Wortman J.R."/>
            <person name="Badger J.H."/>
            <person name="Ren Q."/>
            <person name="Amedeo P."/>
            <person name="Jones K.M."/>
            <person name="Tallon L.J."/>
            <person name="Delcher A.L."/>
            <person name="Salzberg S.L."/>
            <person name="Silva J.C."/>
            <person name="Haas B.J."/>
            <person name="Majoros W.H."/>
            <person name="Farzad M."/>
            <person name="Carlton J.M."/>
            <person name="Smith R.K. Jr."/>
            <person name="Garg J."/>
            <person name="Pearlman R.E."/>
            <person name="Karrer K.M."/>
            <person name="Sun L."/>
            <person name="Manning G."/>
            <person name="Elde N.C."/>
            <person name="Turkewitz A.P."/>
            <person name="Asai D.J."/>
            <person name="Wilkes D.E."/>
            <person name="Wang Y."/>
            <person name="Cai H."/>
            <person name="Collins K."/>
            <person name="Stewart B.A."/>
            <person name="Lee S.R."/>
            <person name="Wilamowska K."/>
            <person name="Weinberg Z."/>
            <person name="Ruzzo W.L."/>
            <person name="Wloga D."/>
            <person name="Gaertig J."/>
            <person name="Frankel J."/>
            <person name="Tsao C.-C."/>
            <person name="Gorovsky M.A."/>
            <person name="Keeling P.J."/>
            <person name="Waller R.F."/>
            <person name="Patron N.J."/>
            <person name="Cherry J.M."/>
            <person name="Stover N.A."/>
            <person name="Krieger C.J."/>
            <person name="del Toro C."/>
            <person name="Ryder H.F."/>
            <person name="Williamson S.C."/>
            <person name="Barbeau R.A."/>
            <person name="Hamilton E.P."/>
            <person name="Orias E."/>
        </authorList>
    </citation>
    <scope>NUCLEOTIDE SEQUENCE [LARGE SCALE GENOMIC DNA]</scope>
    <source>
        <strain evidence="14">SB210</strain>
    </source>
</reference>
<keyword evidence="8" id="KW-0863">Zinc-finger</keyword>
<dbReference type="Pfam" id="PF00520">
    <property type="entry name" value="Ion_trans"/>
    <property type="match status" value="1"/>
</dbReference>
<dbReference type="InterPro" id="IPR018490">
    <property type="entry name" value="cNMP-bd_dom_sf"/>
</dbReference>
<keyword evidence="3 10" id="KW-0812">Transmembrane</keyword>
<dbReference type="GO" id="GO:0003254">
    <property type="term" value="P:regulation of membrane depolarization"/>
    <property type="evidence" value="ECO:0007669"/>
    <property type="project" value="TreeGrafter"/>
</dbReference>
<feature type="transmembrane region" description="Helical" evidence="10">
    <location>
        <begin position="458"/>
        <end position="478"/>
    </location>
</feature>
<keyword evidence="7" id="KW-0407">Ion channel</keyword>
<feature type="domain" description="CCHC-type" evidence="12">
    <location>
        <begin position="736"/>
        <end position="751"/>
    </location>
</feature>
<evidence type="ECO:0000256" key="6">
    <source>
        <dbReference type="ARBA" id="ARBA00023136"/>
    </source>
</evidence>
<dbReference type="KEGG" id="tet:TTHERM_00420380"/>
<sequence length="1090" mass="128599">MQGLDSGKSLYQKKEESQLFTQTNENPDIINSKQFKVSRFNSLNKQNSIIRKKTISQVNEIDEQKLQNGFHSPFTNYVSNLEEQQQKDSIIKTNSFCIQNEFQSENEGSPSSQKSRGRAIQRYSFKDFDTLNSNPGLKINVEDVFSYEYLQFINDNSYIPSDGFYQKQKQKLKKIQQQKSQKKVRESILSKFFRYRKINQVADNEIENKDYIGKRTQYQVKKRKYDFIISPDSPFRITWDISIMMLIIYAIILIPFRVSFDPNDQFSMLVQLDNIFDFVFLGDILLNFNTAIYRKGNLIRKRKQIAIEYLKIWFWIDLFSSFPYDMVVQSVINKEEQQLQTYDTQAQANTSSNQSNQSSSSSAQFSLQKAQQIIRILKIFKIMKVLKLLRVVKLKFIIEKLVEYLKLSKSMLGILGFLKLSSIILFIAHWVACMWFYVGSQFPDNGWIVSQDLQNETWQFQYVTSIYWAITTMVTVGYGDIVPKNLEERLFVIFVMLMACGIFAYTMNTMGSVLSQIESFSSEYKKEIQQVNIYLDNKKIKLELKIRIRKYLEYIYESKQKNQIDETNLFSKLSSSLRNELIHQINEKIINDCHLFTKLFNQQNMEQFLFQISINLLEKITIPEEIIINQEESGGDDDQSMYFIQDGEVEIFYQHSNSKTILKKLGAGSYFGEISFFTNLQRTASVQSVNFASLYYLKRSEFIKILQKFPNQKEIFYEISDKIKNYNNFNCLNIQCFSCQQLGHISKNCPNLSFYFFKDQFIEKMLQNRKKKGTDFQRRNNLKLATIRDIDIIKHSQQKLEQTPLILSYIRVHDLDKEIKEDQEFLQTGNKLVNTLKKAILNSQKINTSHKNQKKAQQIFSNQQKNELNLQMAYWTKIDEFDKVKIYDHYFIHNNVEQADENDQFIQNGHLLKSSKFSFDKISEKTPQNPLLIHKRRKFVNAQGTIDKIIPFVSLDQEFKQQSSQIQQFQEDQSESSESSVSKNQSYEISQSQQINKQPVQNIQEKQESENDKNNDDFGSQAQTIKNSQKLIFFDQMEQNYVENIQDYEDYNLQISDNQINYYNQCIQNQIDKKQINQLNQSKSLQIDQM</sequence>
<dbReference type="GO" id="GO:0003676">
    <property type="term" value="F:nucleic acid binding"/>
    <property type="evidence" value="ECO:0007669"/>
    <property type="project" value="InterPro"/>
</dbReference>
<evidence type="ECO:0000256" key="2">
    <source>
        <dbReference type="ARBA" id="ARBA00022448"/>
    </source>
</evidence>
<dbReference type="Gene3D" id="4.10.60.10">
    <property type="entry name" value="Zinc finger, CCHC-type"/>
    <property type="match status" value="1"/>
</dbReference>
<dbReference type="PROSITE" id="PS50042">
    <property type="entry name" value="CNMP_BINDING_3"/>
    <property type="match status" value="1"/>
</dbReference>
<comment type="subcellular location">
    <subcellularLocation>
        <location evidence="1">Membrane</location>
        <topology evidence="1">Multi-pass membrane protein</topology>
    </subcellularLocation>
</comment>
<feature type="transmembrane region" description="Helical" evidence="10">
    <location>
        <begin position="275"/>
        <end position="293"/>
    </location>
</feature>
<dbReference type="SUPFAM" id="SSF81324">
    <property type="entry name" value="Voltage-gated potassium channels"/>
    <property type="match status" value="1"/>
</dbReference>
<dbReference type="Gene3D" id="2.60.120.10">
    <property type="entry name" value="Jelly Rolls"/>
    <property type="match status" value="1"/>
</dbReference>
<feature type="compositionally biased region" description="Basic and acidic residues" evidence="9">
    <location>
        <begin position="1005"/>
        <end position="1016"/>
    </location>
</feature>
<dbReference type="eggNOG" id="KOG0498">
    <property type="taxonomic scope" value="Eukaryota"/>
</dbReference>
<keyword evidence="14" id="KW-1185">Reference proteome</keyword>
<dbReference type="GO" id="GO:0008270">
    <property type="term" value="F:zinc ion binding"/>
    <property type="evidence" value="ECO:0007669"/>
    <property type="project" value="UniProtKB-KW"/>
</dbReference>
<evidence type="ECO:0000313" key="13">
    <source>
        <dbReference type="EMBL" id="EAR85630.2"/>
    </source>
</evidence>
<evidence type="ECO:0000259" key="12">
    <source>
        <dbReference type="PROSITE" id="PS50158"/>
    </source>
</evidence>
<dbReference type="InterPro" id="IPR000595">
    <property type="entry name" value="cNMP-bd_dom"/>
</dbReference>
<proteinExistence type="predicted"/>
<dbReference type="SUPFAM" id="SSF57756">
    <property type="entry name" value="Retrovirus zinc finger-like domains"/>
    <property type="match status" value="1"/>
</dbReference>
<protein>
    <submittedName>
        <fullName evidence="13">Cation channel family protein</fullName>
    </submittedName>
</protein>
<dbReference type="SUPFAM" id="SSF51206">
    <property type="entry name" value="cAMP-binding domain-like"/>
    <property type="match status" value="1"/>
</dbReference>
<evidence type="ECO:0000256" key="8">
    <source>
        <dbReference type="PROSITE-ProRule" id="PRU00047"/>
    </source>
</evidence>
<dbReference type="GO" id="GO:0005249">
    <property type="term" value="F:voltage-gated potassium channel activity"/>
    <property type="evidence" value="ECO:0007669"/>
    <property type="project" value="InterPro"/>
</dbReference>
<dbReference type="InterPro" id="IPR001878">
    <property type="entry name" value="Znf_CCHC"/>
</dbReference>
<dbReference type="AlphaFoldDB" id="I7MD75"/>
<dbReference type="GeneID" id="7827256"/>
<gene>
    <name evidence="13" type="ORF">TTHERM_00420380</name>
</gene>
<dbReference type="PROSITE" id="PS50158">
    <property type="entry name" value="ZF_CCHC"/>
    <property type="match status" value="1"/>
</dbReference>
<dbReference type="Pfam" id="PF00098">
    <property type="entry name" value="zf-CCHC"/>
    <property type="match status" value="1"/>
</dbReference>
<feature type="compositionally biased region" description="Low complexity" evidence="9">
    <location>
        <begin position="964"/>
        <end position="986"/>
    </location>
</feature>